<keyword evidence="1" id="KW-0862">Zinc</keyword>
<feature type="compositionally biased region" description="Basic residues" evidence="2">
    <location>
        <begin position="192"/>
        <end position="202"/>
    </location>
</feature>
<proteinExistence type="predicted"/>
<feature type="compositionally biased region" description="Pro residues" evidence="2">
    <location>
        <begin position="662"/>
        <end position="679"/>
    </location>
</feature>
<feature type="compositionally biased region" description="Pro residues" evidence="2">
    <location>
        <begin position="522"/>
        <end position="535"/>
    </location>
</feature>
<dbReference type="InterPro" id="IPR001841">
    <property type="entry name" value="Znf_RING"/>
</dbReference>
<dbReference type="InterPro" id="IPR013083">
    <property type="entry name" value="Znf_RING/FYVE/PHD"/>
</dbReference>
<evidence type="ECO:0000313" key="5">
    <source>
        <dbReference type="Proteomes" id="UP000041254"/>
    </source>
</evidence>
<evidence type="ECO:0000313" key="4">
    <source>
        <dbReference type="EMBL" id="CEM29668.1"/>
    </source>
</evidence>
<feature type="compositionally biased region" description="Pro residues" evidence="2">
    <location>
        <begin position="316"/>
        <end position="325"/>
    </location>
</feature>
<organism evidence="4 5">
    <name type="scientific">Vitrella brassicaformis (strain CCMP3155)</name>
    <dbReference type="NCBI Taxonomy" id="1169540"/>
    <lineage>
        <taxon>Eukaryota</taxon>
        <taxon>Sar</taxon>
        <taxon>Alveolata</taxon>
        <taxon>Colpodellida</taxon>
        <taxon>Vitrellaceae</taxon>
        <taxon>Vitrella</taxon>
    </lineage>
</organism>
<feature type="compositionally biased region" description="Acidic residues" evidence="2">
    <location>
        <begin position="266"/>
        <end position="279"/>
    </location>
</feature>
<feature type="compositionally biased region" description="Pro residues" evidence="2">
    <location>
        <begin position="490"/>
        <end position="503"/>
    </location>
</feature>
<dbReference type="VEuPathDB" id="CryptoDB:Vbra_17896"/>
<feature type="compositionally biased region" description="Low complexity" evidence="2">
    <location>
        <begin position="238"/>
        <end position="253"/>
    </location>
</feature>
<accession>A0A0G4GIH2</accession>
<evidence type="ECO:0000256" key="1">
    <source>
        <dbReference type="PROSITE-ProRule" id="PRU00175"/>
    </source>
</evidence>
<feature type="domain" description="RING-type" evidence="3">
    <location>
        <begin position="689"/>
        <end position="752"/>
    </location>
</feature>
<dbReference type="AlphaFoldDB" id="A0A0G4GIH2"/>
<dbReference type="Proteomes" id="UP000041254">
    <property type="component" value="Unassembled WGS sequence"/>
</dbReference>
<evidence type="ECO:0000256" key="2">
    <source>
        <dbReference type="SAM" id="MobiDB-lite"/>
    </source>
</evidence>
<protein>
    <recommendedName>
        <fullName evidence="3">RING-type domain-containing protein</fullName>
    </recommendedName>
</protein>
<dbReference type="PROSITE" id="PS50089">
    <property type="entry name" value="ZF_RING_2"/>
    <property type="match status" value="1"/>
</dbReference>
<feature type="region of interest" description="Disordered" evidence="2">
    <location>
        <begin position="149"/>
        <end position="623"/>
    </location>
</feature>
<dbReference type="GO" id="GO:0008270">
    <property type="term" value="F:zinc ion binding"/>
    <property type="evidence" value="ECO:0007669"/>
    <property type="project" value="UniProtKB-KW"/>
</dbReference>
<feature type="compositionally biased region" description="Polar residues" evidence="2">
    <location>
        <begin position="360"/>
        <end position="369"/>
    </location>
</feature>
<feature type="compositionally biased region" description="Low complexity" evidence="2">
    <location>
        <begin position="205"/>
        <end position="227"/>
    </location>
</feature>
<gene>
    <name evidence="4" type="ORF">Vbra_17896</name>
</gene>
<feature type="compositionally biased region" description="Low complexity" evidence="2">
    <location>
        <begin position="640"/>
        <end position="661"/>
    </location>
</feature>
<keyword evidence="1" id="KW-0863">Zinc-finger</keyword>
<feature type="compositionally biased region" description="Low complexity" evidence="2">
    <location>
        <begin position="597"/>
        <end position="611"/>
    </location>
</feature>
<dbReference type="EMBL" id="CDMY01000677">
    <property type="protein sequence ID" value="CEM29668.1"/>
    <property type="molecule type" value="Genomic_DNA"/>
</dbReference>
<feature type="compositionally biased region" description="Low complexity" evidence="2">
    <location>
        <begin position="536"/>
        <end position="560"/>
    </location>
</feature>
<keyword evidence="1" id="KW-0479">Metal-binding</keyword>
<sequence length="782" mass="83291">MIEAGETDILVEAGFVSTLISLLDTCERIGTSVSLCLICLKSLFTKHRKVLETDGLTEALCGLLLKDARGELIYGDGRECFRDVDRMCAIDLLKALVSYGRSLGGKTAHNPYTRQILQLESVKAMRARKNNINVPPQVSAFFDSLAQQDKRGSKAKSTQPYLSDAQLAARDREAQRRADELIEEERREKAAKTKKNNKAKKGKAPESATEPSVPSPTAAPTRSSSTVVEEDVEPPAPSSSSADTSVPSVAPAADGGQREGLIEPTANEESDDNNGDSDDMLINSAFGQHARQKTTDSHKTKTGKQGMKDLLTPTPHAKPLPPPRPSTTSTEKGQGRRGKPRFSTATACLPAAVDGHQHNHTNTSTNKKQTAAPPRVGQGSLAPFAKGMVTLKPPHGRGSGPMARGPPVPEGPSRSTTAGSGAGRGLMSLFANESTPPPRPLSPPPYPTLPSAEELRKADQWQEQQQQATFEAEWPSLPTTPASAAFGPSSPRPPVNPHTPPLPVSHDGPINIGFSSVALPHDPIPLSPPGSPLPLLPMSHSDGPPAVAAGGEGPSSSVDPFYDDHDSDDDMHVPPPPPIFEWEEDEDSGYGTPAPAPAAASSSSASIPSAANGRAGGSSEGHGDMYHLMLQMQLEMQAMRQQLAQMSGQQSSQQPPSSSSSAPPPPLPLPAPLPAPAPPTTQSQPSGQCCVCYGEHGPATFAFVPCRHLCLCAHCHQQYKARHDQKVARVQQRNRTRDKPLPLAQYRCPYCNGEAVHSDTLPNLRQWVEQIHTIDGGDELCV</sequence>
<feature type="compositionally biased region" description="Basic and acidic residues" evidence="2">
    <location>
        <begin position="169"/>
        <end position="191"/>
    </location>
</feature>
<feature type="region of interest" description="Disordered" evidence="2">
    <location>
        <begin position="640"/>
        <end position="680"/>
    </location>
</feature>
<feature type="compositionally biased region" description="Pro residues" evidence="2">
    <location>
        <begin position="435"/>
        <end position="448"/>
    </location>
</feature>
<dbReference type="PhylomeDB" id="A0A0G4GIH2"/>
<name>A0A0G4GIH2_VITBC</name>
<evidence type="ECO:0000259" key="3">
    <source>
        <dbReference type="PROSITE" id="PS50089"/>
    </source>
</evidence>
<dbReference type="InParanoid" id="A0A0G4GIH2"/>
<dbReference type="Gene3D" id="3.30.40.10">
    <property type="entry name" value="Zinc/RING finger domain, C3HC4 (zinc finger)"/>
    <property type="match status" value="1"/>
</dbReference>
<reference evidence="4 5" key="1">
    <citation type="submission" date="2014-11" db="EMBL/GenBank/DDBJ databases">
        <authorList>
            <person name="Zhu J."/>
            <person name="Qi W."/>
            <person name="Song R."/>
        </authorList>
    </citation>
    <scope>NUCLEOTIDE SEQUENCE [LARGE SCALE GENOMIC DNA]</scope>
</reference>
<keyword evidence="5" id="KW-1185">Reference proteome</keyword>